<name>A0A3B0SUN3_9ZZZZ</name>
<protein>
    <submittedName>
        <fullName evidence="2">Uncharacterized protein</fullName>
    </submittedName>
</protein>
<reference evidence="2" key="1">
    <citation type="submission" date="2018-06" db="EMBL/GenBank/DDBJ databases">
        <authorList>
            <person name="Zhirakovskaya E."/>
        </authorList>
    </citation>
    <scope>NUCLEOTIDE SEQUENCE</scope>
</reference>
<proteinExistence type="predicted"/>
<evidence type="ECO:0000313" key="2">
    <source>
        <dbReference type="EMBL" id="VAW09218.1"/>
    </source>
</evidence>
<dbReference type="EMBL" id="UOEI01000696">
    <property type="protein sequence ID" value="VAW09218.1"/>
    <property type="molecule type" value="Genomic_DNA"/>
</dbReference>
<gene>
    <name evidence="2" type="ORF">MNBD_ACTINO01-2148</name>
</gene>
<accession>A0A3B0SUN3</accession>
<sequence>MTTTETAHSANATNDVTVDDDVLDAANEQAKQILASSRYEAFRLVTEARTEAETIIDGARSEAAGVVKAAEMTAKSKIESAEAHAADIVRAAEQRASDVTPETAFPVAGANATALEAEHRDLSERVSSLRVLADQLEHRFAALAASTPSGDGAVETTVRPPVTTLDYSPSVAPSSSKVETPVEIPPAEEDPERGSFYSRRSANLPRIGAAAGQSALELTRSIRERLEND</sequence>
<feature type="compositionally biased region" description="Polar residues" evidence="1">
    <location>
        <begin position="165"/>
        <end position="178"/>
    </location>
</feature>
<feature type="region of interest" description="Disordered" evidence="1">
    <location>
        <begin position="162"/>
        <end position="204"/>
    </location>
</feature>
<dbReference type="AlphaFoldDB" id="A0A3B0SUN3"/>
<organism evidence="2">
    <name type="scientific">hydrothermal vent metagenome</name>
    <dbReference type="NCBI Taxonomy" id="652676"/>
    <lineage>
        <taxon>unclassified sequences</taxon>
        <taxon>metagenomes</taxon>
        <taxon>ecological metagenomes</taxon>
    </lineage>
</organism>
<evidence type="ECO:0000256" key="1">
    <source>
        <dbReference type="SAM" id="MobiDB-lite"/>
    </source>
</evidence>